<dbReference type="InterPro" id="IPR050411">
    <property type="entry name" value="AlphaKG_dependent_hydroxylases"/>
</dbReference>
<comment type="cofactor">
    <cofactor evidence="1">
        <name>Fe(2+)</name>
        <dbReference type="ChEBI" id="CHEBI:29033"/>
    </cofactor>
</comment>
<sequence>MKTVPISESFGSMIYHESETNVCNLDKEQIIKLFKSSGFLLLRGFDTDTEQFKKFTASLSTEFMPYIGGAYNQREAINGDKTVLSVTGANLRYAVPLHGEMYYTKNKPSLLWFYCATPPLSGGETTVCDGIQVYQKLSDSTKELFHTKRLKYIRSYPKFMWQEIYKTDDLNIVKRICQENDTYLKVDEKDHSITTEFVTYAITESGKHKAFINNILPVIAQEYVQGLQSSIVRFEDGLKIPDDVIFELKDVTDKLTLPIAWQEGDILMIDNTRLLHGRKSFSDNQREIYVRMGHLANSAYN</sequence>
<proteinExistence type="predicted"/>
<comment type="caution">
    <text evidence="5">The sequence shown here is derived from an EMBL/GenBank/DDBJ whole genome shotgun (WGS) entry which is preliminary data.</text>
</comment>
<keyword evidence="3" id="KW-0045">Antibiotic biosynthesis</keyword>
<dbReference type="GO" id="GO:0051213">
    <property type="term" value="F:dioxygenase activity"/>
    <property type="evidence" value="ECO:0007669"/>
    <property type="project" value="UniProtKB-KW"/>
</dbReference>
<accession>A0ABV0JPK9</accession>
<organism evidence="5 6">
    <name type="scientific">Funiculus sociatus GB2-A5</name>
    <dbReference type="NCBI Taxonomy" id="2933946"/>
    <lineage>
        <taxon>Bacteria</taxon>
        <taxon>Bacillati</taxon>
        <taxon>Cyanobacteriota</taxon>
        <taxon>Cyanophyceae</taxon>
        <taxon>Coleofasciculales</taxon>
        <taxon>Coleofasciculaceae</taxon>
        <taxon>Funiculus</taxon>
    </lineage>
</organism>
<dbReference type="RefSeq" id="WP_190421375.1">
    <property type="nucleotide sequence ID" value="NZ_JAMPKK010000026.1"/>
</dbReference>
<dbReference type="InterPro" id="IPR042098">
    <property type="entry name" value="TauD-like_sf"/>
</dbReference>
<evidence type="ECO:0000313" key="6">
    <source>
        <dbReference type="Proteomes" id="UP001442494"/>
    </source>
</evidence>
<evidence type="ECO:0000259" key="4">
    <source>
        <dbReference type="Pfam" id="PF02668"/>
    </source>
</evidence>
<evidence type="ECO:0000313" key="5">
    <source>
        <dbReference type="EMBL" id="MEP0865428.1"/>
    </source>
</evidence>
<dbReference type="Pfam" id="PF02668">
    <property type="entry name" value="TauD"/>
    <property type="match status" value="1"/>
</dbReference>
<reference evidence="5 6" key="1">
    <citation type="submission" date="2022-04" db="EMBL/GenBank/DDBJ databases">
        <title>Positive selection, recombination, and allopatry shape intraspecific diversity of widespread and dominant cyanobacteria.</title>
        <authorList>
            <person name="Wei J."/>
            <person name="Shu W."/>
            <person name="Hu C."/>
        </authorList>
    </citation>
    <scope>NUCLEOTIDE SEQUENCE [LARGE SCALE GENOMIC DNA]</scope>
    <source>
        <strain evidence="5 6">GB2-A5</strain>
    </source>
</reference>
<keyword evidence="5" id="KW-0223">Dioxygenase</keyword>
<dbReference type="Gene3D" id="3.60.130.10">
    <property type="entry name" value="Clavaminate synthase-like"/>
    <property type="match status" value="1"/>
</dbReference>
<dbReference type="PANTHER" id="PTHR10696:SF56">
    <property type="entry name" value="TAUD_TFDA-LIKE DOMAIN-CONTAINING PROTEIN"/>
    <property type="match status" value="1"/>
</dbReference>
<protein>
    <submittedName>
        <fullName evidence="5">TauD/TfdA family dioxygenase</fullName>
    </submittedName>
</protein>
<dbReference type="PANTHER" id="PTHR10696">
    <property type="entry name" value="GAMMA-BUTYROBETAINE HYDROXYLASE-RELATED"/>
    <property type="match status" value="1"/>
</dbReference>
<keyword evidence="6" id="KW-1185">Reference proteome</keyword>
<evidence type="ECO:0000256" key="2">
    <source>
        <dbReference type="ARBA" id="ARBA00023002"/>
    </source>
</evidence>
<dbReference type="SUPFAM" id="SSF51197">
    <property type="entry name" value="Clavaminate synthase-like"/>
    <property type="match status" value="1"/>
</dbReference>
<keyword evidence="2" id="KW-0560">Oxidoreductase</keyword>
<evidence type="ECO:0000256" key="1">
    <source>
        <dbReference type="ARBA" id="ARBA00001954"/>
    </source>
</evidence>
<evidence type="ECO:0000256" key="3">
    <source>
        <dbReference type="ARBA" id="ARBA00023194"/>
    </source>
</evidence>
<dbReference type="Proteomes" id="UP001442494">
    <property type="component" value="Unassembled WGS sequence"/>
</dbReference>
<dbReference type="InterPro" id="IPR003819">
    <property type="entry name" value="TauD/TfdA-like"/>
</dbReference>
<gene>
    <name evidence="5" type="ORF">NDI37_13230</name>
</gene>
<dbReference type="EMBL" id="JAMPKK010000026">
    <property type="protein sequence ID" value="MEP0865428.1"/>
    <property type="molecule type" value="Genomic_DNA"/>
</dbReference>
<feature type="domain" description="TauD/TfdA-like" evidence="4">
    <location>
        <begin position="22"/>
        <end position="289"/>
    </location>
</feature>
<name>A0ABV0JPK9_9CYAN</name>